<proteinExistence type="predicted"/>
<sequence length="248" mass="26847">MSLVLSLFPGIGLLDRAFEEEGFCVVRGPDLLWGGDIKTFHPPAGVFDGVIGGPPCQAFSRLRHIVEANGYQTAPDLIPEFERCVAECHPVWFLMENVPAAPVPVVDGYIVRDTELRDVEVEGGLTSRHRRFSFGTLDGRTLGVETLALFDQEPEHAALASGGGRPVPVALVRDGKGGHRSKKSALKNYGYADTTAFENHKRLQGLPPDFDLPPFKVSAKVKALGNGVPLPMGRAIAKAVRRALEEQA</sequence>
<evidence type="ECO:0000256" key="3">
    <source>
        <dbReference type="ARBA" id="ARBA00022691"/>
    </source>
</evidence>
<dbReference type="Gene3D" id="3.40.50.150">
    <property type="entry name" value="Vaccinia Virus protein VP39"/>
    <property type="match status" value="1"/>
</dbReference>
<comment type="caution">
    <text evidence="4">The sequence shown here is derived from an EMBL/GenBank/DDBJ whole genome shotgun (WGS) entry which is preliminary data.</text>
</comment>
<dbReference type="InterPro" id="IPR029063">
    <property type="entry name" value="SAM-dependent_MTases_sf"/>
</dbReference>
<dbReference type="SUPFAM" id="SSF53335">
    <property type="entry name" value="S-adenosyl-L-methionine-dependent methyltransferases"/>
    <property type="match status" value="1"/>
</dbReference>
<organism evidence="4">
    <name type="scientific">marine sediment metagenome</name>
    <dbReference type="NCBI Taxonomy" id="412755"/>
    <lineage>
        <taxon>unclassified sequences</taxon>
        <taxon>metagenomes</taxon>
        <taxon>ecological metagenomes</taxon>
    </lineage>
</organism>
<gene>
    <name evidence="4" type="ORF">LCGC14_1271090</name>
</gene>
<protein>
    <recommendedName>
        <fullName evidence="5">DNA (cytosine-5-)-methyltransferase</fullName>
    </recommendedName>
</protein>
<evidence type="ECO:0000313" key="4">
    <source>
        <dbReference type="EMBL" id="KKM87221.1"/>
    </source>
</evidence>
<name>A0A0F9LJ27_9ZZZZ</name>
<keyword evidence="1" id="KW-0489">Methyltransferase</keyword>
<dbReference type="InterPro" id="IPR001525">
    <property type="entry name" value="C5_MeTfrase"/>
</dbReference>
<dbReference type="AlphaFoldDB" id="A0A0F9LJ27"/>
<dbReference type="PROSITE" id="PS00094">
    <property type="entry name" value="C5_MTASE_1"/>
    <property type="match status" value="1"/>
</dbReference>
<evidence type="ECO:0000256" key="1">
    <source>
        <dbReference type="ARBA" id="ARBA00022603"/>
    </source>
</evidence>
<evidence type="ECO:0008006" key="5">
    <source>
        <dbReference type="Google" id="ProtNLM"/>
    </source>
</evidence>
<dbReference type="InterPro" id="IPR018117">
    <property type="entry name" value="C5_DNA_meth_AS"/>
</dbReference>
<keyword evidence="2" id="KW-0808">Transferase</keyword>
<dbReference type="GO" id="GO:0008168">
    <property type="term" value="F:methyltransferase activity"/>
    <property type="evidence" value="ECO:0007669"/>
    <property type="project" value="UniProtKB-KW"/>
</dbReference>
<dbReference type="GO" id="GO:0032259">
    <property type="term" value="P:methylation"/>
    <property type="evidence" value="ECO:0007669"/>
    <property type="project" value="UniProtKB-KW"/>
</dbReference>
<dbReference type="EMBL" id="LAZR01007134">
    <property type="protein sequence ID" value="KKM87221.1"/>
    <property type="molecule type" value="Genomic_DNA"/>
</dbReference>
<accession>A0A0F9LJ27</accession>
<keyword evidence="3" id="KW-0949">S-adenosyl-L-methionine</keyword>
<reference evidence="4" key="1">
    <citation type="journal article" date="2015" name="Nature">
        <title>Complex archaea that bridge the gap between prokaryotes and eukaryotes.</title>
        <authorList>
            <person name="Spang A."/>
            <person name="Saw J.H."/>
            <person name="Jorgensen S.L."/>
            <person name="Zaremba-Niedzwiedzka K."/>
            <person name="Martijn J."/>
            <person name="Lind A.E."/>
            <person name="van Eijk R."/>
            <person name="Schleper C."/>
            <person name="Guy L."/>
            <person name="Ettema T.J."/>
        </authorList>
    </citation>
    <scope>NUCLEOTIDE SEQUENCE</scope>
</reference>
<dbReference type="Pfam" id="PF00145">
    <property type="entry name" value="DNA_methylase"/>
    <property type="match status" value="1"/>
</dbReference>
<evidence type="ECO:0000256" key="2">
    <source>
        <dbReference type="ARBA" id="ARBA00022679"/>
    </source>
</evidence>